<organism evidence="1 2">
    <name type="scientific">Persea americana</name>
    <name type="common">Avocado</name>
    <dbReference type="NCBI Taxonomy" id="3435"/>
    <lineage>
        <taxon>Eukaryota</taxon>
        <taxon>Viridiplantae</taxon>
        <taxon>Streptophyta</taxon>
        <taxon>Embryophyta</taxon>
        <taxon>Tracheophyta</taxon>
        <taxon>Spermatophyta</taxon>
        <taxon>Magnoliopsida</taxon>
        <taxon>Magnoliidae</taxon>
        <taxon>Laurales</taxon>
        <taxon>Lauraceae</taxon>
        <taxon>Persea</taxon>
    </lineage>
</organism>
<keyword evidence="2" id="KW-1185">Reference proteome</keyword>
<sequence>MEVDRLSSLPDHLIHRILSFLDTKHVFLLGVLSSRWRDLSTSVPNLHFNYPADFDDEGYFVRFVDRALLVNSSPNIHKFRLSWFPFNREYVSHVDAWLRFAMRKGIQELDFSFPCINDSYALPSWILNCETLISLTLRNCWIRVSKPVNFTNLTALHLDYTKLRVGFVEDLLKGCPLLEELAIRSSISVPVKICTSSSLQLKRLKIRGAYNLRVNIEAPNLQILKFSSGTLGKFSFKAMPFLKAAEVSIFYHGDVKKKCISSLRSSLLNLRYARVLKLCSTCIQAMPIPTFEDLHSCFFKTKVLVLRTGVQKYELPGIANLLWSSPDLENLIIDLGRYDCIYEDKSCMLKYDFDEREYWESLTATFPCLVHHLKTIKITGFVGEGSSIKVTSFHEKDEQIKLVKFLLKNAMVLEKMIIHVCDRPTFVKVEQWPEILLGVAQKLLAFPRASSRAEVDSKFHAIVEPSLPKVLNPQCPYT</sequence>
<dbReference type="EMBL" id="CM056814">
    <property type="protein sequence ID" value="KAJ8627878.1"/>
    <property type="molecule type" value="Genomic_DNA"/>
</dbReference>
<evidence type="ECO:0000313" key="1">
    <source>
        <dbReference type="EMBL" id="KAJ8627878.1"/>
    </source>
</evidence>
<protein>
    <submittedName>
        <fullName evidence="1">Uncharacterized protein</fullName>
    </submittedName>
</protein>
<dbReference type="Proteomes" id="UP001234297">
    <property type="component" value="Chromosome 6"/>
</dbReference>
<accession>A0ACC2L3N7</accession>
<reference evidence="1 2" key="1">
    <citation type="journal article" date="2022" name="Hortic Res">
        <title>A haplotype resolved chromosomal level avocado genome allows analysis of novel avocado genes.</title>
        <authorList>
            <person name="Nath O."/>
            <person name="Fletcher S.J."/>
            <person name="Hayward A."/>
            <person name="Shaw L.M."/>
            <person name="Masouleh A.K."/>
            <person name="Furtado A."/>
            <person name="Henry R.J."/>
            <person name="Mitter N."/>
        </authorList>
    </citation>
    <scope>NUCLEOTIDE SEQUENCE [LARGE SCALE GENOMIC DNA]</scope>
    <source>
        <strain evidence="2">cv. Hass</strain>
    </source>
</reference>
<comment type="caution">
    <text evidence="1">The sequence shown here is derived from an EMBL/GenBank/DDBJ whole genome shotgun (WGS) entry which is preliminary data.</text>
</comment>
<evidence type="ECO:0000313" key="2">
    <source>
        <dbReference type="Proteomes" id="UP001234297"/>
    </source>
</evidence>
<gene>
    <name evidence="1" type="ORF">MRB53_021185</name>
</gene>
<proteinExistence type="predicted"/>
<name>A0ACC2L3N7_PERAE</name>